<dbReference type="KEGG" id="gac:GACE_2276"/>
<gene>
    <name evidence="2" type="ORF">GACE_2276</name>
</gene>
<accession>A0A0A7GG05</accession>
<evidence type="ECO:0000313" key="2">
    <source>
        <dbReference type="EMBL" id="AIY89876.1"/>
    </source>
</evidence>
<feature type="coiled-coil region" evidence="1">
    <location>
        <begin position="7"/>
        <end position="50"/>
    </location>
</feature>
<name>A0A0A7GG05_GEOAI</name>
<dbReference type="STRING" id="565033.GACE_2276"/>
<sequence>MKKKHIVEKLEERKDKKKLKIKEDKTQKRTATLEERIADLEKRVKRLERLLLSRES</sequence>
<dbReference type="AlphaFoldDB" id="A0A0A7GG05"/>
<organism evidence="2 3">
    <name type="scientific">Geoglobus acetivorans</name>
    <dbReference type="NCBI Taxonomy" id="565033"/>
    <lineage>
        <taxon>Archaea</taxon>
        <taxon>Methanobacteriati</taxon>
        <taxon>Methanobacteriota</taxon>
        <taxon>Archaeoglobi</taxon>
        <taxon>Archaeoglobales</taxon>
        <taxon>Archaeoglobaceae</taxon>
        <taxon>Geoglobus</taxon>
    </lineage>
</organism>
<protein>
    <submittedName>
        <fullName evidence="2">Uncharacterized protein</fullName>
    </submittedName>
</protein>
<dbReference type="Proteomes" id="UP000030624">
    <property type="component" value="Chromosome"/>
</dbReference>
<keyword evidence="1" id="KW-0175">Coiled coil</keyword>
<dbReference type="GeneID" id="43503124"/>
<dbReference type="HOGENOM" id="CLU_3002990_0_0_2"/>
<dbReference type="EMBL" id="CP009552">
    <property type="protein sequence ID" value="AIY89876.1"/>
    <property type="molecule type" value="Genomic_DNA"/>
</dbReference>
<evidence type="ECO:0000256" key="1">
    <source>
        <dbReference type="SAM" id="Coils"/>
    </source>
</evidence>
<reference evidence="2 3" key="1">
    <citation type="journal article" date="2015" name="Appl. Environ. Microbiol.">
        <title>The Geoglobus acetivorans genome: Fe(III) reduction, acetate utilization, autotrophic growth, and degradation of aromatic compounds in a hyperthermophilic archaeon.</title>
        <authorList>
            <person name="Mardanov A.V."/>
            <person name="Slododkina G.B."/>
            <person name="Slobodkin A.I."/>
            <person name="Beletsky A.V."/>
            <person name="Gavrilov S.N."/>
            <person name="Kublanov I.V."/>
            <person name="Bonch-Osmolovskaya E.A."/>
            <person name="Skryabin K.G."/>
            <person name="Ravin N.V."/>
        </authorList>
    </citation>
    <scope>NUCLEOTIDE SEQUENCE [LARGE SCALE GENOMIC DNA]</scope>
    <source>
        <strain evidence="2 3">SBH6</strain>
    </source>
</reference>
<evidence type="ECO:0000313" key="3">
    <source>
        <dbReference type="Proteomes" id="UP000030624"/>
    </source>
</evidence>
<proteinExistence type="predicted"/>
<dbReference type="RefSeq" id="WP_158413799.1">
    <property type="nucleotide sequence ID" value="NZ_CP009552.1"/>
</dbReference>